<name>A0A2T0JXT8_9ACTN</name>
<feature type="transmembrane region" description="Helical" evidence="1">
    <location>
        <begin position="39"/>
        <end position="58"/>
    </location>
</feature>
<evidence type="ECO:0000313" key="2">
    <source>
        <dbReference type="EMBL" id="PRX12980.1"/>
    </source>
</evidence>
<keyword evidence="1" id="KW-1133">Transmembrane helix</keyword>
<dbReference type="Proteomes" id="UP000239415">
    <property type="component" value="Unassembled WGS sequence"/>
</dbReference>
<keyword evidence="1" id="KW-0812">Transmembrane</keyword>
<keyword evidence="1" id="KW-0472">Membrane</keyword>
<keyword evidence="3" id="KW-1185">Reference proteome</keyword>
<gene>
    <name evidence="2" type="ORF">CLV67_126105</name>
</gene>
<organism evidence="2 3">
    <name type="scientific">Actinoplanes italicus</name>
    <dbReference type="NCBI Taxonomy" id="113567"/>
    <lineage>
        <taxon>Bacteria</taxon>
        <taxon>Bacillati</taxon>
        <taxon>Actinomycetota</taxon>
        <taxon>Actinomycetes</taxon>
        <taxon>Micromonosporales</taxon>
        <taxon>Micromonosporaceae</taxon>
        <taxon>Actinoplanes</taxon>
    </lineage>
</organism>
<evidence type="ECO:0000313" key="3">
    <source>
        <dbReference type="Proteomes" id="UP000239415"/>
    </source>
</evidence>
<dbReference type="EMBL" id="PVMZ01000026">
    <property type="protein sequence ID" value="PRX12980.1"/>
    <property type="molecule type" value="Genomic_DNA"/>
</dbReference>
<reference evidence="2 3" key="1">
    <citation type="submission" date="2018-03" db="EMBL/GenBank/DDBJ databases">
        <title>Genomic Encyclopedia of Archaeal and Bacterial Type Strains, Phase II (KMG-II): from individual species to whole genera.</title>
        <authorList>
            <person name="Goeker M."/>
        </authorList>
    </citation>
    <scope>NUCLEOTIDE SEQUENCE [LARGE SCALE GENOMIC DNA]</scope>
    <source>
        <strain evidence="2 3">DSM 43146</strain>
    </source>
</reference>
<proteinExistence type="predicted"/>
<dbReference type="RefSeq" id="WP_106329290.1">
    <property type="nucleotide sequence ID" value="NZ_BOMO01000151.1"/>
</dbReference>
<sequence length="321" mass="34796">MKPLSELLLEVKADAPPPRYGVEQVVAAGRRRRRRRNTGWAIVAAAALAAVIGVPQFITRADGGPPVLPAVPTPEVSGPVFAFRGYSAGAYEAGDASWLYRDYSGAHVYRAGTQESVGRLEVYRPGVVPDEGPELGYQQNRLKRNIMVWKYTDDAYAILTPDEGSGLTEADLRALADRFNPGGGRAIRIAYRVGYMPVGYRIFEVISQPGAEVNVSNVTLRNPAGVDLAFRVGMRPGQAVQPECRENGSGMTTYNEIPVEDALCVLPLAGDRFLQIDGGGLPLSEVRRIFESTVADRDLADEAKWYPVDEAFPTSARLGTG</sequence>
<accession>A0A2T0JXT8</accession>
<dbReference type="OrthoDB" id="3298368at2"/>
<comment type="caution">
    <text evidence="2">The sequence shown here is derived from an EMBL/GenBank/DDBJ whole genome shotgun (WGS) entry which is preliminary data.</text>
</comment>
<dbReference type="AlphaFoldDB" id="A0A2T0JXT8"/>
<evidence type="ECO:0000256" key="1">
    <source>
        <dbReference type="SAM" id="Phobius"/>
    </source>
</evidence>
<protein>
    <submittedName>
        <fullName evidence="2">Uncharacterized protein</fullName>
    </submittedName>
</protein>